<evidence type="ECO:0000256" key="16">
    <source>
        <dbReference type="SAM" id="SignalP"/>
    </source>
</evidence>
<evidence type="ECO:0000313" key="19">
    <source>
        <dbReference type="RefSeq" id="XP_015283483.1"/>
    </source>
</evidence>
<keyword evidence="18" id="KW-1185">Reference proteome</keyword>
<keyword evidence="11" id="KW-1015">Disulfide bond</keyword>
<dbReference type="GeneID" id="107124516"/>
<evidence type="ECO:0000256" key="13">
    <source>
        <dbReference type="ARBA" id="ARBA00023240"/>
    </source>
</evidence>
<evidence type="ECO:0000256" key="9">
    <source>
        <dbReference type="ARBA" id="ARBA00023002"/>
    </source>
</evidence>
<evidence type="ECO:0000313" key="18">
    <source>
        <dbReference type="Proteomes" id="UP000694871"/>
    </source>
</evidence>
<comment type="cofactor">
    <cofactor evidence="1 15">
        <name>FAD</name>
        <dbReference type="ChEBI" id="CHEBI:57692"/>
    </cofactor>
</comment>
<dbReference type="RefSeq" id="XP_015283483.1">
    <property type="nucleotide sequence ID" value="XM_015427997.1"/>
</dbReference>
<sequence length="512" mass="57750">MGIFLLSSLWFLVTLLSCSGQESPLAKCFRDPGYEEFLEIAKYGLKKPMHRKHVLIVGAGMAGLSAAHVLTEAGHKVTVLEASGRVGGRAETYRNQKEGWYADLGPMRLPKEHRIVREYIKKFGLKLSEFVQYDPNTWYFVNNIRKRAWEVREKPSILGYHLKPEEEGKSAGQLYRHAVKKVVEEVQRTNCSHVFKKYDPYSTKQYLIEVGNMSQGAVQMIGDLLNHDAGYYQSFIESLKAEISSFFKGYDEISGGIDLLPRAIYKTISERVFLNARVVRIKQRNGTVTAVYKTLNQSLSSVTADYAILTPTTKATRRIDFDPPLSLDKSDALRAVTYRSATKVFLGCSKKFWEADGIRGGMSVTDRPSRFTNYIAHNFSSGFGVLLASYVNSGDSDFFLPLSQEDIINVILDDLSVIHQLPKEEIQSICSSSVIKRWSLDPYAMTGITRFTPYQYTEYIQPLRKPEGRLYFAGEHTTVYHGWIDSAMGTGLRAARAINFLCGEALPGHQTN</sequence>
<dbReference type="EC" id="1.4.3.-" evidence="15"/>
<gene>
    <name evidence="19" type="primary">LOC107124516</name>
</gene>
<evidence type="ECO:0000256" key="6">
    <source>
        <dbReference type="ARBA" id="ARBA00022630"/>
    </source>
</evidence>
<protein>
    <recommendedName>
        <fullName evidence="15">Amine oxidase</fullName>
        <ecNumber evidence="15">1.4.3.-</ecNumber>
    </recommendedName>
</protein>
<feature type="chain" id="PRO_5045982195" description="Amine oxidase" evidence="16">
    <location>
        <begin position="21"/>
        <end position="512"/>
    </location>
</feature>
<organism evidence="18 19">
    <name type="scientific">Gekko japonicus</name>
    <name type="common">Schlegel's Japanese gecko</name>
    <dbReference type="NCBI Taxonomy" id="146911"/>
    <lineage>
        <taxon>Eukaryota</taxon>
        <taxon>Metazoa</taxon>
        <taxon>Chordata</taxon>
        <taxon>Craniata</taxon>
        <taxon>Vertebrata</taxon>
        <taxon>Euteleostomi</taxon>
        <taxon>Lepidosauria</taxon>
        <taxon>Squamata</taxon>
        <taxon>Bifurcata</taxon>
        <taxon>Gekkota</taxon>
        <taxon>Gekkonidae</taxon>
        <taxon>Gekkoninae</taxon>
        <taxon>Gekko</taxon>
    </lineage>
</organism>
<dbReference type="PANTHER" id="PTHR10742">
    <property type="entry name" value="FLAVIN MONOAMINE OXIDASE"/>
    <property type="match status" value="1"/>
</dbReference>
<keyword evidence="7" id="KW-0800">Toxin</keyword>
<dbReference type="PRINTS" id="PR00757">
    <property type="entry name" value="AMINEOXDASEF"/>
</dbReference>
<dbReference type="Proteomes" id="UP000694871">
    <property type="component" value="Unplaced"/>
</dbReference>
<feature type="domain" description="Amine oxidase" evidence="17">
    <location>
        <begin position="61"/>
        <end position="498"/>
    </location>
</feature>
<dbReference type="InterPro" id="IPR001613">
    <property type="entry name" value="Flavin_amine_oxidase"/>
</dbReference>
<dbReference type="InterPro" id="IPR050281">
    <property type="entry name" value="Flavin_monoamine_oxidase"/>
</dbReference>
<dbReference type="Gene3D" id="3.90.660.10">
    <property type="match status" value="1"/>
</dbReference>
<comment type="catalytic activity">
    <reaction evidence="14">
        <text>an L-alpha-amino acid + O2 + H2O = a 2-oxocarboxylate + H2O2 + NH4(+)</text>
        <dbReference type="Rhea" id="RHEA:13781"/>
        <dbReference type="ChEBI" id="CHEBI:15377"/>
        <dbReference type="ChEBI" id="CHEBI:15379"/>
        <dbReference type="ChEBI" id="CHEBI:16240"/>
        <dbReference type="ChEBI" id="CHEBI:28938"/>
        <dbReference type="ChEBI" id="CHEBI:35179"/>
        <dbReference type="ChEBI" id="CHEBI:59869"/>
        <dbReference type="EC" id="1.4.3.2"/>
    </reaction>
</comment>
<keyword evidence="5" id="KW-0929">Antimicrobial</keyword>
<keyword evidence="9 15" id="KW-0560">Oxidoreductase</keyword>
<evidence type="ECO:0000256" key="5">
    <source>
        <dbReference type="ARBA" id="ARBA00022529"/>
    </source>
</evidence>
<feature type="signal peptide" evidence="16">
    <location>
        <begin position="1"/>
        <end position="20"/>
    </location>
</feature>
<dbReference type="SUPFAM" id="SSF51905">
    <property type="entry name" value="FAD/NAD(P)-binding domain"/>
    <property type="match status" value="1"/>
</dbReference>
<dbReference type="InterPro" id="IPR002937">
    <property type="entry name" value="Amino_oxidase"/>
</dbReference>
<evidence type="ECO:0000256" key="14">
    <source>
        <dbReference type="ARBA" id="ARBA00047637"/>
    </source>
</evidence>
<keyword evidence="6 15" id="KW-0285">Flavoprotein</keyword>
<evidence type="ECO:0000256" key="15">
    <source>
        <dbReference type="RuleBase" id="RU362067"/>
    </source>
</evidence>
<dbReference type="InterPro" id="IPR036188">
    <property type="entry name" value="FAD/NAD-bd_sf"/>
</dbReference>
<evidence type="ECO:0000256" key="10">
    <source>
        <dbReference type="ARBA" id="ARBA00023022"/>
    </source>
</evidence>
<evidence type="ECO:0000256" key="2">
    <source>
        <dbReference type="ARBA" id="ARBA00004613"/>
    </source>
</evidence>
<evidence type="ECO:0000256" key="8">
    <source>
        <dbReference type="ARBA" id="ARBA00022827"/>
    </source>
</evidence>
<proteinExistence type="inferred from homology"/>
<keyword evidence="12" id="KW-0325">Glycoprotein</keyword>
<keyword evidence="16" id="KW-0732">Signal</keyword>
<evidence type="ECO:0000256" key="4">
    <source>
        <dbReference type="ARBA" id="ARBA00022525"/>
    </source>
</evidence>
<dbReference type="Gene3D" id="1.10.405.10">
    <property type="entry name" value="Guanine Nucleotide Dissociation Inhibitor, domain 1"/>
    <property type="match status" value="1"/>
</dbReference>
<comment type="subcellular location">
    <subcellularLocation>
        <location evidence="2">Secreted</location>
    </subcellularLocation>
</comment>
<evidence type="ECO:0000256" key="7">
    <source>
        <dbReference type="ARBA" id="ARBA00022656"/>
    </source>
</evidence>
<keyword evidence="8 15" id="KW-0274">FAD</keyword>
<dbReference type="Gene3D" id="3.50.50.60">
    <property type="entry name" value="FAD/NAD(P)-binding domain"/>
    <property type="match status" value="1"/>
</dbReference>
<evidence type="ECO:0000256" key="11">
    <source>
        <dbReference type="ARBA" id="ARBA00023157"/>
    </source>
</evidence>
<keyword evidence="10" id="KW-0044">Antibiotic</keyword>
<evidence type="ECO:0000256" key="3">
    <source>
        <dbReference type="ARBA" id="ARBA00005465"/>
    </source>
</evidence>
<evidence type="ECO:0000256" key="12">
    <source>
        <dbReference type="ARBA" id="ARBA00023180"/>
    </source>
</evidence>
<name>A0ABM1LBZ6_GEKJA</name>
<evidence type="ECO:0000259" key="17">
    <source>
        <dbReference type="Pfam" id="PF01593"/>
    </source>
</evidence>
<comment type="similarity">
    <text evidence="3">Belongs to the flavin monoamine oxidase family. FIG1 subfamily.</text>
</comment>
<keyword evidence="4" id="KW-0964">Secreted</keyword>
<dbReference type="Pfam" id="PF01593">
    <property type="entry name" value="Amino_oxidase"/>
    <property type="match status" value="1"/>
</dbReference>
<keyword evidence="13" id="KW-1199">Hemostasis impairing toxin</keyword>
<dbReference type="PANTHER" id="PTHR10742:SF355">
    <property type="entry name" value="AMINE OXIDASE"/>
    <property type="match status" value="1"/>
</dbReference>
<dbReference type="SUPFAM" id="SSF54373">
    <property type="entry name" value="FAD-linked reductases, C-terminal domain"/>
    <property type="match status" value="1"/>
</dbReference>
<evidence type="ECO:0000256" key="1">
    <source>
        <dbReference type="ARBA" id="ARBA00001974"/>
    </source>
</evidence>
<reference evidence="19" key="1">
    <citation type="submission" date="2025-08" db="UniProtKB">
        <authorList>
            <consortium name="RefSeq"/>
        </authorList>
    </citation>
    <scope>IDENTIFICATION</scope>
</reference>
<accession>A0ABM1LBZ6</accession>